<dbReference type="Proteomes" id="UP001161389">
    <property type="component" value="Unassembled WGS sequence"/>
</dbReference>
<accession>A0AA37SAJ6</accession>
<proteinExistence type="predicted"/>
<sequence>MYRVNAFTRKGTKFRFRVQGDNILDVQDKVHQMFRTLDMRLVLVEPVKN</sequence>
<keyword evidence="2" id="KW-1185">Reference proteome</keyword>
<dbReference type="RefSeq" id="WP_284381262.1">
    <property type="nucleotide sequence ID" value="NZ_BSNM01000014.1"/>
</dbReference>
<dbReference type="EMBL" id="BSNM01000014">
    <property type="protein sequence ID" value="GLQ31591.1"/>
    <property type="molecule type" value="Genomic_DNA"/>
</dbReference>
<protein>
    <submittedName>
        <fullName evidence="1">Uncharacterized protein</fullName>
    </submittedName>
</protein>
<dbReference type="AlphaFoldDB" id="A0AA37SAJ6"/>
<organism evidence="1 2">
    <name type="scientific">Litoribrevibacter albus</name>
    <dbReference type="NCBI Taxonomy" id="1473156"/>
    <lineage>
        <taxon>Bacteria</taxon>
        <taxon>Pseudomonadati</taxon>
        <taxon>Pseudomonadota</taxon>
        <taxon>Gammaproteobacteria</taxon>
        <taxon>Oceanospirillales</taxon>
        <taxon>Oceanospirillaceae</taxon>
        <taxon>Litoribrevibacter</taxon>
    </lineage>
</organism>
<reference evidence="1" key="2">
    <citation type="submission" date="2023-01" db="EMBL/GenBank/DDBJ databases">
        <title>Draft genome sequence of Litoribrevibacter albus strain NBRC 110071.</title>
        <authorList>
            <person name="Sun Q."/>
            <person name="Mori K."/>
        </authorList>
    </citation>
    <scope>NUCLEOTIDE SEQUENCE</scope>
    <source>
        <strain evidence="1">NBRC 110071</strain>
    </source>
</reference>
<comment type="caution">
    <text evidence="1">The sequence shown here is derived from an EMBL/GenBank/DDBJ whole genome shotgun (WGS) entry which is preliminary data.</text>
</comment>
<evidence type="ECO:0000313" key="1">
    <source>
        <dbReference type="EMBL" id="GLQ31591.1"/>
    </source>
</evidence>
<evidence type="ECO:0000313" key="2">
    <source>
        <dbReference type="Proteomes" id="UP001161389"/>
    </source>
</evidence>
<reference evidence="1" key="1">
    <citation type="journal article" date="2014" name="Int. J. Syst. Evol. Microbiol.">
        <title>Complete genome sequence of Corynebacterium casei LMG S-19264T (=DSM 44701T), isolated from a smear-ripened cheese.</title>
        <authorList>
            <consortium name="US DOE Joint Genome Institute (JGI-PGF)"/>
            <person name="Walter F."/>
            <person name="Albersmeier A."/>
            <person name="Kalinowski J."/>
            <person name="Ruckert C."/>
        </authorList>
    </citation>
    <scope>NUCLEOTIDE SEQUENCE</scope>
    <source>
        <strain evidence="1">NBRC 110071</strain>
    </source>
</reference>
<name>A0AA37SAJ6_9GAMM</name>
<gene>
    <name evidence="1" type="ORF">GCM10007876_20700</name>
</gene>